<evidence type="ECO:0000313" key="2">
    <source>
        <dbReference type="Proteomes" id="UP000708208"/>
    </source>
</evidence>
<dbReference type="Proteomes" id="UP000708208">
    <property type="component" value="Unassembled WGS sequence"/>
</dbReference>
<evidence type="ECO:0000313" key="1">
    <source>
        <dbReference type="EMBL" id="CAG7830221.1"/>
    </source>
</evidence>
<comment type="caution">
    <text evidence="1">The sequence shown here is derived from an EMBL/GenBank/DDBJ whole genome shotgun (WGS) entry which is preliminary data.</text>
</comment>
<accession>A0A8J2Q1Q9</accession>
<proteinExistence type="predicted"/>
<feature type="non-terminal residue" evidence="1">
    <location>
        <position position="43"/>
    </location>
</feature>
<reference evidence="1" key="1">
    <citation type="submission" date="2021-06" db="EMBL/GenBank/DDBJ databases">
        <authorList>
            <person name="Hodson N. C."/>
            <person name="Mongue J. A."/>
            <person name="Jaron S. K."/>
        </authorList>
    </citation>
    <scope>NUCLEOTIDE SEQUENCE</scope>
</reference>
<name>A0A8J2Q1Q9_9HEXA</name>
<dbReference type="AlphaFoldDB" id="A0A8J2Q1Q9"/>
<keyword evidence="2" id="KW-1185">Reference proteome</keyword>
<organism evidence="1 2">
    <name type="scientific">Allacma fusca</name>
    <dbReference type="NCBI Taxonomy" id="39272"/>
    <lineage>
        <taxon>Eukaryota</taxon>
        <taxon>Metazoa</taxon>
        <taxon>Ecdysozoa</taxon>
        <taxon>Arthropoda</taxon>
        <taxon>Hexapoda</taxon>
        <taxon>Collembola</taxon>
        <taxon>Symphypleona</taxon>
        <taxon>Sminthuridae</taxon>
        <taxon>Allacma</taxon>
    </lineage>
</organism>
<protein>
    <submittedName>
        <fullName evidence="1">Uncharacterized protein</fullName>
    </submittedName>
</protein>
<gene>
    <name evidence="1" type="ORF">AFUS01_LOCUS40040</name>
</gene>
<dbReference type="EMBL" id="CAJVCH010554798">
    <property type="protein sequence ID" value="CAG7830221.1"/>
    <property type="molecule type" value="Genomic_DNA"/>
</dbReference>
<sequence>MNAKNILDLLLGMLDAAETIQKIIHVVPMGNGFNGFWELMLER</sequence>